<reference evidence="3" key="1">
    <citation type="journal article" date="2014" name="Int. J. Syst. Evol. Microbiol.">
        <title>Complete genome sequence of Corynebacterium casei LMG S-19264T (=DSM 44701T), isolated from a smear-ripened cheese.</title>
        <authorList>
            <consortium name="US DOE Joint Genome Institute (JGI-PGF)"/>
            <person name="Walter F."/>
            <person name="Albersmeier A."/>
            <person name="Kalinowski J."/>
            <person name="Ruckert C."/>
        </authorList>
    </citation>
    <scope>NUCLEOTIDE SEQUENCE</scope>
    <source>
        <strain evidence="3">CGMCC 1.15343</strain>
    </source>
</reference>
<name>A0A916UG83_9SPHI</name>
<evidence type="ECO:0000313" key="3">
    <source>
        <dbReference type="EMBL" id="GGC71966.1"/>
    </source>
</evidence>
<evidence type="ECO:0000256" key="1">
    <source>
        <dbReference type="SAM" id="MobiDB-lite"/>
    </source>
</evidence>
<reference evidence="3" key="2">
    <citation type="submission" date="2020-09" db="EMBL/GenBank/DDBJ databases">
        <authorList>
            <person name="Sun Q."/>
            <person name="Zhou Y."/>
        </authorList>
    </citation>
    <scope>NUCLEOTIDE SEQUENCE</scope>
    <source>
        <strain evidence="3">CGMCC 1.15343</strain>
    </source>
</reference>
<evidence type="ECO:0000313" key="4">
    <source>
        <dbReference type="Proteomes" id="UP000651668"/>
    </source>
</evidence>
<dbReference type="InterPro" id="IPR012347">
    <property type="entry name" value="Ferritin-like"/>
</dbReference>
<protein>
    <recommendedName>
        <fullName evidence="2">DUF4142 domain-containing protein</fullName>
    </recommendedName>
</protein>
<dbReference type="EMBL" id="BMIL01000009">
    <property type="protein sequence ID" value="GGC71966.1"/>
    <property type="molecule type" value="Genomic_DNA"/>
</dbReference>
<feature type="domain" description="DUF4142" evidence="2">
    <location>
        <begin position="75"/>
        <end position="209"/>
    </location>
</feature>
<dbReference type="Gene3D" id="1.20.1260.10">
    <property type="match status" value="1"/>
</dbReference>
<comment type="caution">
    <text evidence="3">The sequence shown here is derived from an EMBL/GenBank/DDBJ whole genome shotgun (WGS) entry which is preliminary data.</text>
</comment>
<dbReference type="AlphaFoldDB" id="A0A916UG83"/>
<dbReference type="Pfam" id="PF13628">
    <property type="entry name" value="DUF4142"/>
    <property type="match status" value="1"/>
</dbReference>
<proteinExistence type="predicted"/>
<dbReference type="Proteomes" id="UP000651668">
    <property type="component" value="Unassembled WGS sequence"/>
</dbReference>
<evidence type="ECO:0000259" key="2">
    <source>
        <dbReference type="Pfam" id="PF13628"/>
    </source>
</evidence>
<dbReference type="PANTHER" id="PTHR38593:SF1">
    <property type="entry name" value="BLR2558 PROTEIN"/>
    <property type="match status" value="1"/>
</dbReference>
<organism evidence="3 4">
    <name type="scientific">Pedobacter quisquiliarum</name>
    <dbReference type="NCBI Taxonomy" id="1834438"/>
    <lineage>
        <taxon>Bacteria</taxon>
        <taxon>Pseudomonadati</taxon>
        <taxon>Bacteroidota</taxon>
        <taxon>Sphingobacteriia</taxon>
        <taxon>Sphingobacteriales</taxon>
        <taxon>Sphingobacteriaceae</taxon>
        <taxon>Pedobacter</taxon>
    </lineage>
</organism>
<dbReference type="RefSeq" id="WP_188627439.1">
    <property type="nucleotide sequence ID" value="NZ_BMIL01000009.1"/>
</dbReference>
<keyword evidence="4" id="KW-1185">Reference proteome</keyword>
<feature type="compositionally biased region" description="Polar residues" evidence="1">
    <location>
        <begin position="61"/>
        <end position="70"/>
    </location>
</feature>
<sequence length="209" mass="23212">MKKNIAYCFITSLIFVLPACQSPETRAVNQNATEDTTFQSDASGSGSKELNNSVEPGGNRPTDNNISQKTKVSDDDKIFMDGVKASGLLEITMAKQALQVSTDPKIKSFAEMMIKDHTQMDKEAEALATESQIILKGDFSKEQREELDMMKGMKGAAFDKHYKDMMIKSHDKAVQLMKFGANTREEKVKAFAEKSLSVIQNHYTAAQQL</sequence>
<feature type="compositionally biased region" description="Polar residues" evidence="1">
    <location>
        <begin position="30"/>
        <end position="54"/>
    </location>
</feature>
<gene>
    <name evidence="3" type="ORF">GCM10011387_26870</name>
</gene>
<accession>A0A916UG83</accession>
<dbReference type="InterPro" id="IPR025419">
    <property type="entry name" value="DUF4142"/>
</dbReference>
<feature type="region of interest" description="Disordered" evidence="1">
    <location>
        <begin position="30"/>
        <end position="71"/>
    </location>
</feature>
<dbReference type="PANTHER" id="PTHR38593">
    <property type="entry name" value="BLR2558 PROTEIN"/>
    <property type="match status" value="1"/>
</dbReference>